<keyword evidence="1" id="KW-1133">Transmembrane helix</keyword>
<keyword evidence="1" id="KW-0812">Transmembrane</keyword>
<feature type="transmembrane region" description="Helical" evidence="1">
    <location>
        <begin position="110"/>
        <end position="134"/>
    </location>
</feature>
<comment type="caution">
    <text evidence="2">The sequence shown here is derived from an EMBL/GenBank/DDBJ whole genome shotgun (WGS) entry which is preliminary data.</text>
</comment>
<feature type="transmembrane region" description="Helical" evidence="1">
    <location>
        <begin position="77"/>
        <end position="98"/>
    </location>
</feature>
<dbReference type="AlphaFoldDB" id="A0A6V8KP71"/>
<feature type="transmembrane region" description="Helical" evidence="1">
    <location>
        <begin position="206"/>
        <end position="226"/>
    </location>
</feature>
<feature type="transmembrane region" description="Helical" evidence="1">
    <location>
        <begin position="29"/>
        <end position="52"/>
    </location>
</feature>
<dbReference type="EMBL" id="BLPF01000002">
    <property type="protein sequence ID" value="GFJ82475.1"/>
    <property type="molecule type" value="Genomic_DNA"/>
</dbReference>
<dbReference type="Proteomes" id="UP000482800">
    <property type="component" value="Unassembled WGS sequence"/>
</dbReference>
<gene>
    <name evidence="2" type="ORF">Phou_066550</name>
</gene>
<proteinExistence type="predicted"/>
<protein>
    <submittedName>
        <fullName evidence="2">Uncharacterized protein</fullName>
    </submittedName>
</protein>
<reference evidence="2 3" key="2">
    <citation type="submission" date="2020-03" db="EMBL/GenBank/DDBJ databases">
        <authorList>
            <person name="Ichikawa N."/>
            <person name="Kimura A."/>
            <person name="Kitahashi Y."/>
            <person name="Uohara A."/>
        </authorList>
    </citation>
    <scope>NUCLEOTIDE SEQUENCE [LARGE SCALE GENOMIC DNA]</scope>
    <source>
        <strain evidence="2 3">NBRC 108639</strain>
    </source>
</reference>
<feature type="transmembrane region" description="Helical" evidence="1">
    <location>
        <begin position="170"/>
        <end position="191"/>
    </location>
</feature>
<accession>A0A6V8KP71</accession>
<organism evidence="2 3">
    <name type="scientific">Phytohabitans houttuyneae</name>
    <dbReference type="NCBI Taxonomy" id="1076126"/>
    <lineage>
        <taxon>Bacteria</taxon>
        <taxon>Bacillati</taxon>
        <taxon>Actinomycetota</taxon>
        <taxon>Actinomycetes</taxon>
        <taxon>Micromonosporales</taxon>
        <taxon>Micromonosporaceae</taxon>
    </lineage>
</organism>
<sequence>MCLGFDRPSDVDGGTTLCMSWREFLDGAAYPLAAALLLYLGLLSFGAAGYVVQRLMTGYSAVVAVFVRARGRRRTPVTGWLVLIVALVFPGAYIYLAVSELARWFEVPAAGARVVGAAGAAGAILIFIDGLAFAARPRPRPWRLTLADARLPAVFAQLHRSGRLRVALQIYWGSMWAAVPTVVTPLVWIAAVSKANALRPVTPDTFTGMVVGTLAVTAIGVCEVFLSPPSRRLPAAAALVALGGIDHMAKGRTQRPGPISANGDPLAWYRPRLLAIGVLIDREARRLDSATRGLGQHPVAAILRAGAARLRHFATGEQSLVNRLPDDIRELVTTLMVVLAGPARGEPYRELATMVGAFDAEGRSAPMPRRRWPSLETALTRVGQGSEALHKVLILLLLGGVAMLVFLGRIELGDLGGILPP</sequence>
<evidence type="ECO:0000313" key="3">
    <source>
        <dbReference type="Proteomes" id="UP000482800"/>
    </source>
</evidence>
<evidence type="ECO:0000256" key="1">
    <source>
        <dbReference type="SAM" id="Phobius"/>
    </source>
</evidence>
<name>A0A6V8KP71_9ACTN</name>
<keyword evidence="1" id="KW-0472">Membrane</keyword>
<evidence type="ECO:0000313" key="2">
    <source>
        <dbReference type="EMBL" id="GFJ82475.1"/>
    </source>
</evidence>
<keyword evidence="3" id="KW-1185">Reference proteome</keyword>
<feature type="transmembrane region" description="Helical" evidence="1">
    <location>
        <begin position="392"/>
        <end position="410"/>
    </location>
</feature>
<reference evidence="2 3" key="1">
    <citation type="submission" date="2020-03" db="EMBL/GenBank/DDBJ databases">
        <title>Whole genome shotgun sequence of Phytohabitans houttuyneae NBRC 108639.</title>
        <authorList>
            <person name="Komaki H."/>
            <person name="Tamura T."/>
        </authorList>
    </citation>
    <scope>NUCLEOTIDE SEQUENCE [LARGE SCALE GENOMIC DNA]</scope>
    <source>
        <strain evidence="2 3">NBRC 108639</strain>
    </source>
</reference>